<comment type="caution">
    <text evidence="1">The sequence shown here is derived from an EMBL/GenBank/DDBJ whole genome shotgun (WGS) entry which is preliminary data.</text>
</comment>
<protein>
    <submittedName>
        <fullName evidence="1">Uncharacterized protein</fullName>
    </submittedName>
</protein>
<dbReference type="RefSeq" id="WP_187026080.1">
    <property type="nucleotide sequence ID" value="NZ_JACRUP010000005.1"/>
</dbReference>
<sequence>MEFPLIATPSDIKEIEVRFSFLRQLYNAALAELFKRNIKLNDDAEFQALLTQYRDRKSAKDEKALRPLSKQLSAKAKEYGLTESSIQSFTTANKNDCCFSNHLDAHTTQAIAARAFKAFSEWKFKGKGKPRFKSWVRGIHSAEGKVKSCLMIVIGDDKKPTRFKWKGLEIPVKLSKKDNQSFSRIFGNPHITL</sequence>
<dbReference type="EMBL" id="JACRUP010000005">
    <property type="protein sequence ID" value="MBC5851295.1"/>
    <property type="molecule type" value="Genomic_DNA"/>
</dbReference>
<organism evidence="1 2">
    <name type="scientific">Vibrio metschnikovii</name>
    <dbReference type="NCBI Taxonomy" id="28172"/>
    <lineage>
        <taxon>Bacteria</taxon>
        <taxon>Pseudomonadati</taxon>
        <taxon>Pseudomonadota</taxon>
        <taxon>Gammaproteobacteria</taxon>
        <taxon>Vibrionales</taxon>
        <taxon>Vibrionaceae</taxon>
        <taxon>Vibrio</taxon>
    </lineage>
</organism>
<dbReference type="AlphaFoldDB" id="A0A9X0RB88"/>
<accession>A0A9X0RB88</accession>
<dbReference type="Proteomes" id="UP000615796">
    <property type="component" value="Unassembled WGS sequence"/>
</dbReference>
<evidence type="ECO:0000313" key="1">
    <source>
        <dbReference type="EMBL" id="MBC5851295.1"/>
    </source>
</evidence>
<keyword evidence="2" id="KW-1185">Reference proteome</keyword>
<proteinExistence type="predicted"/>
<gene>
    <name evidence="1" type="ORF">H8Q88_10155</name>
</gene>
<name>A0A9X0RB88_VIBME</name>
<reference evidence="1" key="1">
    <citation type="submission" date="2020-08" db="EMBL/GenBank/DDBJ databases">
        <title>Genome Sequencing and Pan-Genome Analysis of Migratory bird Vibrio Strains, Inner Mongolia.</title>
        <authorList>
            <person name="Zheng L."/>
        </authorList>
    </citation>
    <scope>NUCLEOTIDE SEQUENCE</scope>
    <source>
        <strain evidence="1">M13F</strain>
    </source>
</reference>
<evidence type="ECO:0000313" key="2">
    <source>
        <dbReference type="Proteomes" id="UP000615796"/>
    </source>
</evidence>